<accession>A0A6V7R2N5</accession>
<dbReference type="AlphaFoldDB" id="A0A6V7R2N5"/>
<dbReference type="EMBL" id="CAJEWD010000003">
    <property type="protein sequence ID" value="CAD2071609.1"/>
    <property type="molecule type" value="Genomic_DNA"/>
</dbReference>
<evidence type="ECO:0000259" key="1">
    <source>
        <dbReference type="Pfam" id="PF14267"/>
    </source>
</evidence>
<protein>
    <recommendedName>
        <fullName evidence="1">DUF4357 domain-containing protein</fullName>
    </recommendedName>
</protein>
<feature type="domain" description="DUF4357" evidence="1">
    <location>
        <begin position="141"/>
        <end position="181"/>
    </location>
</feature>
<dbReference type="RefSeq" id="WP_185124866.1">
    <property type="nucleotide sequence ID" value="NZ_CAJEWD010000003.1"/>
</dbReference>
<dbReference type="Pfam" id="PF14267">
    <property type="entry name" value="DUF4357"/>
    <property type="match status" value="1"/>
</dbReference>
<sequence>MAVVFTTTGEENQLTKADIKYLENYCYQRALEADRYSLNQNTPTQSFVHEAREADLMDMYSSIADLLSFLGFPIFMPKMNEKEMRDQDNYYYITSRGSDAKAIYSQDGMTVIKGSRIASNSTKSFSSWRLLNELKETKIIDDEGIFVKDYTFTKPSTAASIVARQSSNGWTMWKNKDGKTLDKCVARY</sequence>
<keyword evidence="3" id="KW-1185">Reference proteome</keyword>
<comment type="caution">
    <text evidence="2">The sequence shown here is derived from an EMBL/GenBank/DDBJ whole genome shotgun (WGS) entry which is preliminary data.</text>
</comment>
<proteinExistence type="predicted"/>
<dbReference type="Proteomes" id="UP000589351">
    <property type="component" value="Unassembled WGS sequence"/>
</dbReference>
<organism evidence="2 3">
    <name type="scientific">Jeotgalicoccus meleagridis</name>
    <dbReference type="NCBI Taxonomy" id="2759181"/>
    <lineage>
        <taxon>Bacteria</taxon>
        <taxon>Bacillati</taxon>
        <taxon>Bacillota</taxon>
        <taxon>Bacilli</taxon>
        <taxon>Bacillales</taxon>
        <taxon>Staphylococcaceae</taxon>
        <taxon>Jeotgalicoccus</taxon>
    </lineage>
</organism>
<name>A0A6V7R2N5_9STAP</name>
<dbReference type="InterPro" id="IPR025579">
    <property type="entry name" value="DUF4357"/>
</dbReference>
<gene>
    <name evidence="2" type="ORF">JEODO184_00316</name>
</gene>
<evidence type="ECO:0000313" key="2">
    <source>
        <dbReference type="EMBL" id="CAD2071609.1"/>
    </source>
</evidence>
<reference evidence="2 3" key="1">
    <citation type="submission" date="2020-07" db="EMBL/GenBank/DDBJ databases">
        <authorList>
            <person name="Criscuolo A."/>
        </authorList>
    </citation>
    <scope>NUCLEOTIDE SEQUENCE [LARGE SCALE GENOMIC DNA]</scope>
    <source>
        <strain evidence="2">CIP111649</strain>
    </source>
</reference>
<evidence type="ECO:0000313" key="3">
    <source>
        <dbReference type="Proteomes" id="UP000589351"/>
    </source>
</evidence>